<dbReference type="EMBL" id="RRYP01003918">
    <property type="protein sequence ID" value="TNV83348.1"/>
    <property type="molecule type" value="Genomic_DNA"/>
</dbReference>
<feature type="compositionally biased region" description="Polar residues" evidence="2">
    <location>
        <begin position="259"/>
        <end position="277"/>
    </location>
</feature>
<organism evidence="3 4">
    <name type="scientific">Halteria grandinella</name>
    <dbReference type="NCBI Taxonomy" id="5974"/>
    <lineage>
        <taxon>Eukaryota</taxon>
        <taxon>Sar</taxon>
        <taxon>Alveolata</taxon>
        <taxon>Ciliophora</taxon>
        <taxon>Intramacronucleata</taxon>
        <taxon>Spirotrichea</taxon>
        <taxon>Stichotrichia</taxon>
        <taxon>Sporadotrichida</taxon>
        <taxon>Halteriidae</taxon>
        <taxon>Halteria</taxon>
    </lineage>
</organism>
<evidence type="ECO:0000256" key="1">
    <source>
        <dbReference type="ARBA" id="ARBA00005595"/>
    </source>
</evidence>
<dbReference type="OrthoDB" id="360327at2759"/>
<reference evidence="3" key="1">
    <citation type="submission" date="2019-06" db="EMBL/GenBank/DDBJ databases">
        <authorList>
            <person name="Zheng W."/>
        </authorList>
    </citation>
    <scope>NUCLEOTIDE SEQUENCE</scope>
    <source>
        <strain evidence="3">QDHG01</strain>
    </source>
</reference>
<dbReference type="Proteomes" id="UP000785679">
    <property type="component" value="Unassembled WGS sequence"/>
</dbReference>
<evidence type="ECO:0000313" key="4">
    <source>
        <dbReference type="Proteomes" id="UP000785679"/>
    </source>
</evidence>
<protein>
    <recommendedName>
        <fullName evidence="5">Coiled-coil domain-containing protein 94</fullName>
    </recommendedName>
</protein>
<keyword evidence="4" id="KW-1185">Reference proteome</keyword>
<sequence>MSSLAAARADNFYFPKDWDPSKGSLTTFYKTKKSGGQPPSFSGVKNPNKIRFEMMFNVRCLGCGNSIGKGVRFNAHKKHVDQYLSTKIYEFTMNCHMCGHTLSVRTDPKNCDYILSGGLEKRPETIGAAEPDAEAPVDQKALGEHKKQLESNAFYKLENARADRVKADMDVPRLEKLLELKERDKDYHSLNQLLRKRNREHKVIQIKEEEEAKKPKNFALPLVDKLESDDESDVQQAKVQQSLLNYRKQKIQRREEIRNQSIFGRPTSKSLSSSTDIGSIKEKIPPQLRLAIESKALQSMKQEQKQKDDQRAKVLKHMIRTNFNK</sequence>
<accession>A0A8J8NXE8</accession>
<name>A0A8J8NXE8_HALGN</name>
<comment type="similarity">
    <text evidence="1">Belongs to the CWC16 family.</text>
</comment>
<evidence type="ECO:0000313" key="3">
    <source>
        <dbReference type="EMBL" id="TNV83348.1"/>
    </source>
</evidence>
<comment type="caution">
    <text evidence="3">The sequence shown here is derived from an EMBL/GenBank/DDBJ whole genome shotgun (WGS) entry which is preliminary data.</text>
</comment>
<dbReference type="AlphaFoldDB" id="A0A8J8NXE8"/>
<evidence type="ECO:0008006" key="5">
    <source>
        <dbReference type="Google" id="ProtNLM"/>
    </source>
</evidence>
<proteinExistence type="inferred from homology"/>
<dbReference type="GO" id="GO:0000398">
    <property type="term" value="P:mRNA splicing, via spliceosome"/>
    <property type="evidence" value="ECO:0007669"/>
    <property type="project" value="InterPro"/>
</dbReference>
<feature type="region of interest" description="Disordered" evidence="2">
    <location>
        <begin position="257"/>
        <end position="278"/>
    </location>
</feature>
<gene>
    <name evidence="3" type="ORF">FGO68_gene3327</name>
</gene>
<dbReference type="GO" id="GO:0005684">
    <property type="term" value="C:U2-type spliceosomal complex"/>
    <property type="evidence" value="ECO:0007669"/>
    <property type="project" value="TreeGrafter"/>
</dbReference>
<dbReference type="InterPro" id="IPR007590">
    <property type="entry name" value="Saf4/Yju2"/>
</dbReference>
<dbReference type="GO" id="GO:0071014">
    <property type="term" value="C:post-mRNA release spliceosomal complex"/>
    <property type="evidence" value="ECO:0007669"/>
    <property type="project" value="TreeGrafter"/>
</dbReference>
<dbReference type="PANTHER" id="PTHR12111:SF2">
    <property type="entry name" value="SPLICING FACTOR YJU2B-RELATED"/>
    <property type="match status" value="1"/>
</dbReference>
<dbReference type="Pfam" id="PF04502">
    <property type="entry name" value="Saf4_Yju2"/>
    <property type="match status" value="1"/>
</dbReference>
<dbReference type="PANTHER" id="PTHR12111">
    <property type="entry name" value="SPLICING FACTOR YJU2"/>
    <property type="match status" value="1"/>
</dbReference>
<evidence type="ECO:0000256" key="2">
    <source>
        <dbReference type="SAM" id="MobiDB-lite"/>
    </source>
</evidence>